<organism evidence="3 4">
    <name type="scientific">Streptomyces longwoodensis</name>
    <dbReference type="NCBI Taxonomy" id="68231"/>
    <lineage>
        <taxon>Bacteria</taxon>
        <taxon>Bacillati</taxon>
        <taxon>Actinomycetota</taxon>
        <taxon>Actinomycetes</taxon>
        <taxon>Kitasatosporales</taxon>
        <taxon>Streptomycetaceae</taxon>
        <taxon>Streptomyces</taxon>
    </lineage>
</organism>
<feature type="region of interest" description="Disordered" evidence="1">
    <location>
        <begin position="138"/>
        <end position="169"/>
    </location>
</feature>
<gene>
    <name evidence="3" type="ORF">AQJ30_33800</name>
</gene>
<protein>
    <submittedName>
        <fullName evidence="3">Uncharacterized protein</fullName>
    </submittedName>
</protein>
<reference evidence="3 4" key="1">
    <citation type="submission" date="2015-10" db="EMBL/GenBank/DDBJ databases">
        <title>Draft genome sequence of Streptomyces longwoodensis DSM 41677, type strain for the species Streptomyces longwoodensis.</title>
        <authorList>
            <person name="Ruckert C."/>
            <person name="Winkler A."/>
            <person name="Kalinowski J."/>
            <person name="Kampfer P."/>
            <person name="Glaeser S."/>
        </authorList>
    </citation>
    <scope>NUCLEOTIDE SEQUENCE [LARGE SCALE GENOMIC DNA]</scope>
    <source>
        <strain evidence="3 4">DSM 41677</strain>
    </source>
</reference>
<evidence type="ECO:0000313" key="3">
    <source>
        <dbReference type="EMBL" id="KUN33430.1"/>
    </source>
</evidence>
<evidence type="ECO:0000256" key="2">
    <source>
        <dbReference type="SAM" id="Phobius"/>
    </source>
</evidence>
<dbReference type="EMBL" id="LMWS01000053">
    <property type="protein sequence ID" value="KUN33430.1"/>
    <property type="molecule type" value="Genomic_DNA"/>
</dbReference>
<proteinExistence type="predicted"/>
<dbReference type="Proteomes" id="UP000053271">
    <property type="component" value="Unassembled WGS sequence"/>
</dbReference>
<name>A0A101QP20_9ACTN</name>
<dbReference type="STRING" id="68231.AQJ30_33800"/>
<evidence type="ECO:0000313" key="4">
    <source>
        <dbReference type="Proteomes" id="UP000053271"/>
    </source>
</evidence>
<dbReference type="RefSeq" id="WP_067241474.1">
    <property type="nucleotide sequence ID" value="NZ_KQ948565.1"/>
</dbReference>
<keyword evidence="2" id="KW-0812">Transmembrane</keyword>
<dbReference type="GeneID" id="91429555"/>
<keyword evidence="4" id="KW-1185">Reference proteome</keyword>
<accession>A0A101QP20</accession>
<evidence type="ECO:0000256" key="1">
    <source>
        <dbReference type="SAM" id="MobiDB-lite"/>
    </source>
</evidence>
<feature type="transmembrane region" description="Helical" evidence="2">
    <location>
        <begin position="20"/>
        <end position="37"/>
    </location>
</feature>
<keyword evidence="2" id="KW-1133">Transmembrane helix</keyword>
<keyword evidence="2" id="KW-0472">Membrane</keyword>
<comment type="caution">
    <text evidence="3">The sequence shown here is derived from an EMBL/GenBank/DDBJ whole genome shotgun (WGS) entry which is preliminary data.</text>
</comment>
<dbReference type="AlphaFoldDB" id="A0A101QP20"/>
<sequence>MGSSSWAAELLSGLRPWSRVVLLVCLCGLAVPLWFAAQNTYRFVGGHHTKTEGYVHCESGGPCRGAWRLPDGKRGEGEIRGLPFAADEELLTDIPLYAGRDWAVADRSTLLSDAAWEYAGTGVGAALTLWIAWNRSYSSGSRDDESRRRRHRGHASAAADGHARGRRST</sequence>